<evidence type="ECO:0000259" key="3">
    <source>
        <dbReference type="Pfam" id="PF20469"/>
    </source>
</evidence>
<dbReference type="CDD" id="cd01026">
    <property type="entry name" value="TOPRIM_OLD"/>
    <property type="match status" value="1"/>
</dbReference>
<dbReference type="CDD" id="cd00267">
    <property type="entry name" value="ABC_ATPase"/>
    <property type="match status" value="1"/>
</dbReference>
<dbReference type="GO" id="GO:0005524">
    <property type="term" value="F:ATP binding"/>
    <property type="evidence" value="ECO:0007669"/>
    <property type="project" value="InterPro"/>
</dbReference>
<gene>
    <name evidence="4" type="ORF">BMONG18_1698</name>
</gene>
<dbReference type="Pfam" id="PF13476">
    <property type="entry name" value="AAA_23"/>
    <property type="match status" value="1"/>
</dbReference>
<dbReference type="InterPro" id="IPR051396">
    <property type="entry name" value="Bact_Antivir_Def_Nuclease"/>
</dbReference>
<name>A0A423UBX0_9BIFI</name>
<dbReference type="Gene3D" id="3.40.50.300">
    <property type="entry name" value="P-loop containing nucleotide triphosphate hydrolases"/>
    <property type="match status" value="1"/>
</dbReference>
<dbReference type="InterPro" id="IPR038729">
    <property type="entry name" value="Rad50/SbcC_AAA"/>
</dbReference>
<sequence length="535" mass="60491">MISKMVLKNFCKFESKTISFQRGLNVLVGNNGSGKSTVIEAINLCLTKRWNGGYFEQELSHHFITSTVADDYIDHIRAGENPIPPEIVIELYFDDDPALAMFKGTNNSLKEDAPGYRLRAGLDPDFNEEYQEFLSEPRQVATVPTEFYRIDWTTFAGQTVNPRLPKVRSSIIDASRIRLQSGADYHLQKIIRDTLDTKQRALLARSFRTHQEEFATNKSVKIINAAIVQSGEPITDKAFTLEIDTSGPNGWESALSPHLDRLPFSFSGSGEQQKLKILLALERKVDDYHVILIEEPENHLAFSNLNELVERIVDQSHGRQIIVATHSSFVVNKLGLDQLILLGDEAGTKLTQLPDATQDYFKKLPGYDTLRVVLAKKVALVEGPSDELVFQRAYFDRTGKRPIEDGVDVISVRGLSAKRFLDLAIPLHRRTVVLTDNDGDHEKKVDQRYASYTQYDFISVRTGQDDSYPTLEPQLFASNGLDRMNSLLGEEFQTEEKLLSYMANHKTDVAIALFDTNEDVTWPPYIEEAIDDLLK</sequence>
<comment type="caution">
    <text evidence="4">The sequence shown here is derived from an EMBL/GenBank/DDBJ whole genome shotgun (WGS) entry which is preliminary data.</text>
</comment>
<evidence type="ECO:0000259" key="2">
    <source>
        <dbReference type="Pfam" id="PF13476"/>
    </source>
</evidence>
<dbReference type="GO" id="GO:0006302">
    <property type="term" value="P:double-strand break repair"/>
    <property type="evidence" value="ECO:0007669"/>
    <property type="project" value="InterPro"/>
</dbReference>
<protein>
    <submittedName>
        <fullName evidence="4">ATP-dependent endonuclease</fullName>
    </submittedName>
</protein>
<dbReference type="Proteomes" id="UP000285266">
    <property type="component" value="Unassembled WGS sequence"/>
</dbReference>
<reference evidence="4 5" key="1">
    <citation type="submission" date="2018-07" db="EMBL/GenBank/DDBJ databases">
        <title>The role of parmesan cheese in vectoring bovine microbiota.</title>
        <authorList>
            <person name="Lugli G.A."/>
            <person name="Milani C."/>
        </authorList>
    </citation>
    <scope>NUCLEOTIDE SEQUENCE [LARGE SCALE GENOMIC DNA]</scope>
    <source>
        <strain evidence="4 5">BMONG18</strain>
    </source>
</reference>
<organism evidence="4 5">
    <name type="scientific">Bifidobacterium mongoliense</name>
    <dbReference type="NCBI Taxonomy" id="518643"/>
    <lineage>
        <taxon>Bacteria</taxon>
        <taxon>Bacillati</taxon>
        <taxon>Actinomycetota</taxon>
        <taxon>Actinomycetes</taxon>
        <taxon>Bifidobacteriales</taxon>
        <taxon>Bifidobacteriaceae</taxon>
        <taxon>Bifidobacterium</taxon>
    </lineage>
</organism>
<dbReference type="PANTHER" id="PTHR43581">
    <property type="entry name" value="ATP/GTP PHOSPHATASE"/>
    <property type="match status" value="1"/>
</dbReference>
<evidence type="ECO:0000259" key="1">
    <source>
        <dbReference type="Pfam" id="PF13304"/>
    </source>
</evidence>
<dbReference type="InterPro" id="IPR027417">
    <property type="entry name" value="P-loop_NTPase"/>
</dbReference>
<dbReference type="SUPFAM" id="SSF52540">
    <property type="entry name" value="P-loop containing nucleoside triphosphate hydrolases"/>
    <property type="match status" value="1"/>
</dbReference>
<dbReference type="InterPro" id="IPR034139">
    <property type="entry name" value="TOPRIM_OLD"/>
</dbReference>
<dbReference type="GO" id="GO:0004519">
    <property type="term" value="F:endonuclease activity"/>
    <property type="evidence" value="ECO:0007669"/>
    <property type="project" value="UniProtKB-KW"/>
</dbReference>
<dbReference type="Pfam" id="PF20469">
    <property type="entry name" value="OLD-like_TOPRIM"/>
    <property type="match status" value="1"/>
</dbReference>
<dbReference type="RefSeq" id="WP_123645431.1">
    <property type="nucleotide sequence ID" value="NZ_QRAJ01000016.1"/>
</dbReference>
<dbReference type="GO" id="GO:0016887">
    <property type="term" value="F:ATP hydrolysis activity"/>
    <property type="evidence" value="ECO:0007669"/>
    <property type="project" value="InterPro"/>
</dbReference>
<dbReference type="AlphaFoldDB" id="A0A423UBX0"/>
<dbReference type="Pfam" id="PF13304">
    <property type="entry name" value="AAA_21"/>
    <property type="match status" value="1"/>
</dbReference>
<evidence type="ECO:0000313" key="5">
    <source>
        <dbReference type="Proteomes" id="UP000285266"/>
    </source>
</evidence>
<keyword evidence="4" id="KW-0378">Hydrolase</keyword>
<proteinExistence type="predicted"/>
<feature type="domain" description="Rad50/SbcC-type AAA" evidence="2">
    <location>
        <begin position="4"/>
        <end position="52"/>
    </location>
</feature>
<dbReference type="InterPro" id="IPR003959">
    <property type="entry name" value="ATPase_AAA_core"/>
</dbReference>
<evidence type="ECO:0000313" key="4">
    <source>
        <dbReference type="EMBL" id="ROT86190.1"/>
    </source>
</evidence>
<dbReference type="PANTHER" id="PTHR43581:SF4">
    <property type="entry name" value="ATP_GTP PHOSPHATASE"/>
    <property type="match status" value="1"/>
</dbReference>
<dbReference type="EMBL" id="QRAJ01000016">
    <property type="protein sequence ID" value="ROT86190.1"/>
    <property type="molecule type" value="Genomic_DNA"/>
</dbReference>
<feature type="domain" description="OLD protein-like TOPRIM" evidence="3">
    <location>
        <begin position="374"/>
        <end position="438"/>
    </location>
</feature>
<feature type="domain" description="ATPase AAA-type core" evidence="1">
    <location>
        <begin position="264"/>
        <end position="332"/>
    </location>
</feature>
<keyword evidence="4" id="KW-0540">Nuclease</keyword>
<accession>A0A423UBX0</accession>
<keyword evidence="4" id="KW-0255">Endonuclease</keyword>